<name>A0A0A8YFS4_ARUDO</name>
<sequence>MRRSTASSSPAPTSPASSPRLTN</sequence>
<dbReference type="EMBL" id="GBRH01273800">
    <property type="protein sequence ID" value="JAD24095.1"/>
    <property type="molecule type" value="Transcribed_RNA"/>
</dbReference>
<evidence type="ECO:0000256" key="1">
    <source>
        <dbReference type="SAM" id="MobiDB-lite"/>
    </source>
</evidence>
<protein>
    <submittedName>
        <fullName evidence="2">Uncharacterized protein</fullName>
    </submittedName>
</protein>
<accession>A0A0A8YFS4</accession>
<dbReference type="AlphaFoldDB" id="A0A0A8YFS4"/>
<reference evidence="2" key="1">
    <citation type="submission" date="2014-09" db="EMBL/GenBank/DDBJ databases">
        <authorList>
            <person name="Magalhaes I.L.F."/>
            <person name="Oliveira U."/>
            <person name="Santos F.R."/>
            <person name="Vidigal T.H.D.A."/>
            <person name="Brescovit A.D."/>
            <person name="Santos A.J."/>
        </authorList>
    </citation>
    <scope>NUCLEOTIDE SEQUENCE</scope>
    <source>
        <tissue evidence="2">Shoot tissue taken approximately 20 cm above the soil surface</tissue>
    </source>
</reference>
<organism evidence="2">
    <name type="scientific">Arundo donax</name>
    <name type="common">Giant reed</name>
    <name type="synonym">Donax arundinaceus</name>
    <dbReference type="NCBI Taxonomy" id="35708"/>
    <lineage>
        <taxon>Eukaryota</taxon>
        <taxon>Viridiplantae</taxon>
        <taxon>Streptophyta</taxon>
        <taxon>Embryophyta</taxon>
        <taxon>Tracheophyta</taxon>
        <taxon>Spermatophyta</taxon>
        <taxon>Magnoliopsida</taxon>
        <taxon>Liliopsida</taxon>
        <taxon>Poales</taxon>
        <taxon>Poaceae</taxon>
        <taxon>PACMAD clade</taxon>
        <taxon>Arundinoideae</taxon>
        <taxon>Arundineae</taxon>
        <taxon>Arundo</taxon>
    </lineage>
</organism>
<reference evidence="2" key="2">
    <citation type="journal article" date="2015" name="Data Brief">
        <title>Shoot transcriptome of the giant reed, Arundo donax.</title>
        <authorList>
            <person name="Barrero R.A."/>
            <person name="Guerrero F.D."/>
            <person name="Moolhuijzen P."/>
            <person name="Goolsby J.A."/>
            <person name="Tidwell J."/>
            <person name="Bellgard S.E."/>
            <person name="Bellgard M.I."/>
        </authorList>
    </citation>
    <scope>NUCLEOTIDE SEQUENCE</scope>
    <source>
        <tissue evidence="2">Shoot tissue taken approximately 20 cm above the soil surface</tissue>
    </source>
</reference>
<evidence type="ECO:0000313" key="2">
    <source>
        <dbReference type="EMBL" id="JAD24095.1"/>
    </source>
</evidence>
<proteinExistence type="predicted"/>
<feature type="region of interest" description="Disordered" evidence="1">
    <location>
        <begin position="1"/>
        <end position="23"/>
    </location>
</feature>